<protein>
    <submittedName>
        <fullName evidence="3">Ral guanine nucleotide dissociation stimulator-like protein</fullName>
    </submittedName>
</protein>
<dbReference type="GO" id="GO:0005085">
    <property type="term" value="F:guanyl-nucleotide exchange factor activity"/>
    <property type="evidence" value="ECO:0007669"/>
    <property type="project" value="UniProtKB-KW"/>
</dbReference>
<dbReference type="Gene3D" id="1.20.870.10">
    <property type="entry name" value="Son of sevenless (SoS) protein Chain: S domain 1"/>
    <property type="match status" value="1"/>
</dbReference>
<dbReference type="PROSITE" id="PS50212">
    <property type="entry name" value="RASGEF_NTER"/>
    <property type="match status" value="1"/>
</dbReference>
<keyword evidence="1" id="KW-0344">Guanine-nucleotide releasing factor</keyword>
<dbReference type="CDD" id="cd06224">
    <property type="entry name" value="REM"/>
    <property type="match status" value="1"/>
</dbReference>
<proteinExistence type="predicted"/>
<sequence>MFCCFQTSDDGSGHQRAKSRGLSHLWRRWVRPITQHLWPFFHRQTKNKRKLHKLPRFNPHSPDYLEKFLSYIPTAIKKQDFIDMYIFLAVYPKFATTWEVLDLIMEMYGSFRPDCVEDQESKRAIFSFLSMWLQKHPQDFCDYPDMATVKRLVDYIRLNVPSSDVTIQTEELLSVLEEQESIKDEAVSDCGLFMESVPEVPMLDVSGMGETLSLRAALVAVPQGDLKAASVAGPQGDLKPQEETELMDLEDEKLAVPEVEPVQVLPSDKLLSSVQPLPTSADTQPPLDVAAYVPAVEQMVVLGVVQLDCGLFMETAPEVPMLDVSGMGETVSESSFSGRATGRSETLSSWTWKMGNQMCQKLNQCSFCLQTSLCPHQLIHSHL</sequence>
<feature type="domain" description="N-terminal Ras-GEF" evidence="2">
    <location>
        <begin position="56"/>
        <end position="177"/>
    </location>
</feature>
<evidence type="ECO:0000259" key="2">
    <source>
        <dbReference type="PROSITE" id="PS50212"/>
    </source>
</evidence>
<dbReference type="AlphaFoldDB" id="A0A061I515"/>
<dbReference type="PANTHER" id="PTHR46793">
    <property type="entry name" value="1700018F24RIK PROTEIN-RELATED-RELATED"/>
    <property type="match status" value="1"/>
</dbReference>
<dbReference type="SUPFAM" id="SSF48366">
    <property type="entry name" value="Ras GEF"/>
    <property type="match status" value="1"/>
</dbReference>
<dbReference type="PANTHER" id="PTHR46793:SF1">
    <property type="entry name" value="1700018F24RIK PROTEIN-RELATED"/>
    <property type="match status" value="1"/>
</dbReference>
<reference evidence="4" key="1">
    <citation type="journal article" date="2013" name="Nat. Biotechnol.">
        <title>Chinese hamster genome sequenced from sorted chromosomes.</title>
        <authorList>
            <person name="Brinkrolf K."/>
            <person name="Rupp O."/>
            <person name="Laux H."/>
            <person name="Kollin F."/>
            <person name="Ernst W."/>
            <person name="Linke B."/>
            <person name="Kofler R."/>
            <person name="Romand S."/>
            <person name="Hesse F."/>
            <person name="Budach W.E."/>
            <person name="Galosy S."/>
            <person name="Muller D."/>
            <person name="Noll T."/>
            <person name="Wienberg J."/>
            <person name="Jostock T."/>
            <person name="Leonard M."/>
            <person name="Grillari J."/>
            <person name="Tauch A."/>
            <person name="Goesmann A."/>
            <person name="Helk B."/>
            <person name="Mott J.E."/>
            <person name="Puhler A."/>
            <person name="Borth N."/>
        </authorList>
    </citation>
    <scope>NUCLEOTIDE SEQUENCE [LARGE SCALE GENOMIC DNA]</scope>
    <source>
        <strain evidence="4">17A/GY</strain>
    </source>
</reference>
<evidence type="ECO:0000313" key="4">
    <source>
        <dbReference type="Proteomes" id="UP000030759"/>
    </source>
</evidence>
<dbReference type="InterPro" id="IPR023578">
    <property type="entry name" value="Ras_GEF_dom_sf"/>
</dbReference>
<dbReference type="Proteomes" id="UP000030759">
    <property type="component" value="Unassembled WGS sequence"/>
</dbReference>
<gene>
    <name evidence="3" type="ORF">H671_4g13344</name>
</gene>
<dbReference type="EMBL" id="KE675946">
    <property type="protein sequence ID" value="ERE74553.1"/>
    <property type="molecule type" value="Genomic_DNA"/>
</dbReference>
<evidence type="ECO:0000256" key="1">
    <source>
        <dbReference type="PROSITE-ProRule" id="PRU00135"/>
    </source>
</evidence>
<evidence type="ECO:0000313" key="3">
    <source>
        <dbReference type="EMBL" id="ERE74553.1"/>
    </source>
</evidence>
<name>A0A061I515_CRIGR</name>
<accession>A0A061I515</accession>
<dbReference type="Pfam" id="PF00618">
    <property type="entry name" value="RasGEF_N"/>
    <property type="match status" value="1"/>
</dbReference>
<organism evidence="3 4">
    <name type="scientific">Cricetulus griseus</name>
    <name type="common">Chinese hamster</name>
    <name type="synonym">Cricetulus barabensis griseus</name>
    <dbReference type="NCBI Taxonomy" id="10029"/>
    <lineage>
        <taxon>Eukaryota</taxon>
        <taxon>Metazoa</taxon>
        <taxon>Chordata</taxon>
        <taxon>Craniata</taxon>
        <taxon>Vertebrata</taxon>
        <taxon>Euteleostomi</taxon>
        <taxon>Mammalia</taxon>
        <taxon>Eutheria</taxon>
        <taxon>Euarchontoglires</taxon>
        <taxon>Glires</taxon>
        <taxon>Rodentia</taxon>
        <taxon>Myomorpha</taxon>
        <taxon>Muroidea</taxon>
        <taxon>Cricetidae</taxon>
        <taxon>Cricetinae</taxon>
        <taxon>Cricetulus</taxon>
    </lineage>
</organism>
<dbReference type="InterPro" id="IPR000651">
    <property type="entry name" value="Ras-like_Gua-exchang_fac_N"/>
</dbReference>